<protein>
    <submittedName>
        <fullName evidence="8">Deoxyribodipyrimidine photo-lyase</fullName>
    </submittedName>
</protein>
<feature type="domain" description="Photolyase/cryptochrome alpha/beta" evidence="7">
    <location>
        <begin position="4"/>
        <end position="129"/>
    </location>
</feature>
<dbReference type="InterPro" id="IPR005101">
    <property type="entry name" value="Cryptochr/Photolyase_FAD-bd"/>
</dbReference>
<dbReference type="InterPro" id="IPR006050">
    <property type="entry name" value="DNA_photolyase_N"/>
</dbReference>
<dbReference type="Pfam" id="PF00875">
    <property type="entry name" value="DNA_photolyase"/>
    <property type="match status" value="1"/>
</dbReference>
<dbReference type="Pfam" id="PF03441">
    <property type="entry name" value="FAD_binding_7"/>
    <property type="match status" value="1"/>
</dbReference>
<dbReference type="PROSITE" id="PS00394">
    <property type="entry name" value="DNA_PHOTOLYASES_1_1"/>
    <property type="match status" value="1"/>
</dbReference>
<dbReference type="EMBL" id="FOSK01000001">
    <property type="protein sequence ID" value="SFJ99244.1"/>
    <property type="molecule type" value="Genomic_DNA"/>
</dbReference>
<dbReference type="RefSeq" id="WP_093516651.1">
    <property type="nucleotide sequence ID" value="NZ_FOSK01000001.1"/>
</dbReference>
<comment type="caution">
    <text evidence="8">The sequence shown here is derived from an EMBL/GenBank/DDBJ whole genome shotgun (WGS) entry which is preliminary data.</text>
</comment>
<dbReference type="SUPFAM" id="SSF52425">
    <property type="entry name" value="Cryptochrome/photolyase, N-terminal domain"/>
    <property type="match status" value="1"/>
</dbReference>
<dbReference type="Proteomes" id="UP000199598">
    <property type="component" value="Unassembled WGS sequence"/>
</dbReference>
<keyword evidence="4 6" id="KW-0274">FAD</keyword>
<sequence length="471" mass="53772">MTAPVVIHWFRQDLRLSDNPALTAACEAGAVIPLYILNDGERGAREHGGAAQNWLHHSLKALNKSLKGQLLIMRGDPAVVIKNLLQEAGGTGVFWNRCYEPWRIEHDAHLKSELEEAGITAKSFNGLLLWEPWQVSKPDGDPYKVFTPFYRKGCLQASEPRKPLPVPKPMQLHQVTANGALSVDELKLIDNRPWSAQVSNCWRHGEQAAQNRLYAFLDNGISNYKEGRNSPALMHTSRLSPHLHFGEISPNQIWSALNMHEETRDIDHFRSELGWREFSYSLLFHNPTLPQINLNTKFDSFPWVSDDQRLLAWQKGQTGIPIVDAGMRELWQTGYMHNRLRMVVGSFLVKNLLLDWRLGEAWFWDCLVDADLANNCASWQWIAGCGADAAPYFRIFNPVLQGEKFDGHGDYTRRFLPELKELPDKYLYKPWEAPKDILQDAGVVLGETYPLPIVDLKKSRDEALRAFEETK</sequence>
<dbReference type="InterPro" id="IPR036155">
    <property type="entry name" value="Crypto/Photolyase_N_sf"/>
</dbReference>
<dbReference type="Gene3D" id="1.25.40.80">
    <property type="match status" value="1"/>
</dbReference>
<evidence type="ECO:0000259" key="7">
    <source>
        <dbReference type="PROSITE" id="PS51645"/>
    </source>
</evidence>
<evidence type="ECO:0000256" key="6">
    <source>
        <dbReference type="RuleBase" id="RU004182"/>
    </source>
</evidence>
<name>A0A1I3VV26_9HYPH</name>
<gene>
    <name evidence="8" type="ORF">SAMN04488518_101649</name>
</gene>
<evidence type="ECO:0000256" key="5">
    <source>
        <dbReference type="ARBA" id="ARBA00022991"/>
    </source>
</evidence>
<proteinExistence type="inferred from homology"/>
<dbReference type="InterPro" id="IPR018394">
    <property type="entry name" value="DNA_photolyase_1_CS_C"/>
</dbReference>
<dbReference type="PANTHER" id="PTHR11455:SF9">
    <property type="entry name" value="CRYPTOCHROME CIRCADIAN CLOCK 5 ISOFORM X1"/>
    <property type="match status" value="1"/>
</dbReference>
<dbReference type="InterPro" id="IPR036134">
    <property type="entry name" value="Crypto/Photolyase_FAD-like_sf"/>
</dbReference>
<evidence type="ECO:0000256" key="1">
    <source>
        <dbReference type="ARBA" id="ARBA00001932"/>
    </source>
</evidence>
<dbReference type="PANTHER" id="PTHR11455">
    <property type="entry name" value="CRYPTOCHROME"/>
    <property type="match status" value="1"/>
</dbReference>
<comment type="cofactor">
    <cofactor evidence="1">
        <name>(6R)-5,10-methylene-5,6,7,8-tetrahydrofolate</name>
        <dbReference type="ChEBI" id="CHEBI:15636"/>
    </cofactor>
</comment>
<evidence type="ECO:0000256" key="2">
    <source>
        <dbReference type="ARBA" id="ARBA00001974"/>
    </source>
</evidence>
<dbReference type="Gene3D" id="3.40.50.620">
    <property type="entry name" value="HUPs"/>
    <property type="match status" value="1"/>
</dbReference>
<organism evidence="8 9">
    <name type="scientific">Pseudovibrio ascidiaceicola</name>
    <dbReference type="NCBI Taxonomy" id="285279"/>
    <lineage>
        <taxon>Bacteria</taxon>
        <taxon>Pseudomonadati</taxon>
        <taxon>Pseudomonadota</taxon>
        <taxon>Alphaproteobacteria</taxon>
        <taxon>Hyphomicrobiales</taxon>
        <taxon>Stappiaceae</taxon>
        <taxon>Pseudovibrio</taxon>
    </lineage>
</organism>
<dbReference type="PROSITE" id="PS51645">
    <property type="entry name" value="PHR_CRY_ALPHA_BETA"/>
    <property type="match status" value="1"/>
</dbReference>
<reference evidence="8 9" key="1">
    <citation type="submission" date="2016-10" db="EMBL/GenBank/DDBJ databases">
        <authorList>
            <person name="Varghese N."/>
            <person name="Submissions S."/>
        </authorList>
    </citation>
    <scope>NUCLEOTIDE SEQUENCE [LARGE SCALE GENOMIC DNA]</scope>
    <source>
        <strain evidence="8 9">DSM 16392</strain>
    </source>
</reference>
<dbReference type="InterPro" id="IPR014729">
    <property type="entry name" value="Rossmann-like_a/b/a_fold"/>
</dbReference>
<dbReference type="InterPro" id="IPR002081">
    <property type="entry name" value="Cryptochrome/DNA_photolyase_1"/>
</dbReference>
<dbReference type="Gene3D" id="1.10.579.10">
    <property type="entry name" value="DNA Cyclobutane Dipyrimidine Photolyase, subunit A, domain 3"/>
    <property type="match status" value="1"/>
</dbReference>
<dbReference type="PRINTS" id="PR00147">
    <property type="entry name" value="DNAPHOTLYASE"/>
</dbReference>
<evidence type="ECO:0000313" key="9">
    <source>
        <dbReference type="Proteomes" id="UP000199598"/>
    </source>
</evidence>
<keyword evidence="3 6" id="KW-0285">Flavoprotein</keyword>
<evidence type="ECO:0000313" key="8">
    <source>
        <dbReference type="EMBL" id="SFJ99244.1"/>
    </source>
</evidence>
<comment type="cofactor">
    <cofactor evidence="2">
        <name>FAD</name>
        <dbReference type="ChEBI" id="CHEBI:57692"/>
    </cofactor>
</comment>
<evidence type="ECO:0000256" key="3">
    <source>
        <dbReference type="ARBA" id="ARBA00022630"/>
    </source>
</evidence>
<accession>A0A1I3VV26</accession>
<dbReference type="SUPFAM" id="SSF48173">
    <property type="entry name" value="Cryptochrome/photolyase FAD-binding domain"/>
    <property type="match status" value="1"/>
</dbReference>
<comment type="similarity">
    <text evidence="6">Belongs to the DNA photolyase family.</text>
</comment>
<keyword evidence="5 6" id="KW-0157">Chromophore</keyword>
<evidence type="ECO:0000256" key="4">
    <source>
        <dbReference type="ARBA" id="ARBA00022827"/>
    </source>
</evidence>
<keyword evidence="9" id="KW-1185">Reference proteome</keyword>